<evidence type="ECO:0000256" key="6">
    <source>
        <dbReference type="PROSITE-ProRule" id="PRU00277"/>
    </source>
</evidence>
<sequence length="252" mass="26687">MHHSASVSTSTRIGISNPTSASSFDQRRNLRPANPYAEINNQNDPDYTQRTRVPRYPPHHEPKPVQQVNSSKKSRKTFIVTAVIVAVVAVAAIVAGVVVFVVHPGQSSASSLVSSSTAPLSSVTANNTATSASSSTNSSLIIIDSNVSKLIITPGDGVTFPKTNDTVHVNYIGMFVNGTIFDENTSQSSPFSTKIGVGRVIPGWDIGVPTMSLKEVSILYIKSVDAYGEAGAPPLIPPNTDLNFKVTLLGIN</sequence>
<dbReference type="Gene3D" id="3.10.50.40">
    <property type="match status" value="1"/>
</dbReference>
<dbReference type="PANTHER" id="PTHR10516:SF443">
    <property type="entry name" value="FK506-BINDING PROTEIN 59-RELATED"/>
    <property type="match status" value="1"/>
</dbReference>
<dbReference type="Proteomes" id="UP001211907">
    <property type="component" value="Unassembled WGS sequence"/>
</dbReference>
<keyword evidence="8" id="KW-0812">Transmembrane</keyword>
<evidence type="ECO:0000259" key="9">
    <source>
        <dbReference type="PROSITE" id="PS50059"/>
    </source>
</evidence>
<dbReference type="GO" id="GO:0005737">
    <property type="term" value="C:cytoplasm"/>
    <property type="evidence" value="ECO:0007669"/>
    <property type="project" value="TreeGrafter"/>
</dbReference>
<dbReference type="InterPro" id="IPR046357">
    <property type="entry name" value="PPIase_dom_sf"/>
</dbReference>
<feature type="compositionally biased region" description="Polar residues" evidence="7">
    <location>
        <begin position="1"/>
        <end position="24"/>
    </location>
</feature>
<feature type="region of interest" description="Disordered" evidence="7">
    <location>
        <begin position="1"/>
        <end position="71"/>
    </location>
</feature>
<dbReference type="InterPro" id="IPR050689">
    <property type="entry name" value="FKBP-type_PPIase"/>
</dbReference>
<evidence type="ECO:0000256" key="3">
    <source>
        <dbReference type="ARBA" id="ARBA00023110"/>
    </source>
</evidence>
<evidence type="ECO:0000313" key="10">
    <source>
        <dbReference type="EMBL" id="KAJ3136553.1"/>
    </source>
</evidence>
<dbReference type="PANTHER" id="PTHR10516">
    <property type="entry name" value="PEPTIDYL-PROLYL CIS-TRANS ISOMERASE"/>
    <property type="match status" value="1"/>
</dbReference>
<protein>
    <recommendedName>
        <fullName evidence="2 6">peptidylprolyl isomerase</fullName>
        <ecNumber evidence="2 6">5.2.1.8</ecNumber>
    </recommendedName>
</protein>
<feature type="compositionally biased region" description="Polar residues" evidence="7">
    <location>
        <begin position="39"/>
        <end position="51"/>
    </location>
</feature>
<organism evidence="10 11">
    <name type="scientific">Physocladia obscura</name>
    <dbReference type="NCBI Taxonomy" id="109957"/>
    <lineage>
        <taxon>Eukaryota</taxon>
        <taxon>Fungi</taxon>
        <taxon>Fungi incertae sedis</taxon>
        <taxon>Chytridiomycota</taxon>
        <taxon>Chytridiomycota incertae sedis</taxon>
        <taxon>Chytridiomycetes</taxon>
        <taxon>Chytridiales</taxon>
        <taxon>Chytriomycetaceae</taxon>
        <taxon>Physocladia</taxon>
    </lineage>
</organism>
<feature type="transmembrane region" description="Helical" evidence="8">
    <location>
        <begin position="78"/>
        <end position="102"/>
    </location>
</feature>
<dbReference type="AlphaFoldDB" id="A0AAD5XK68"/>
<keyword evidence="8" id="KW-1133">Transmembrane helix</keyword>
<evidence type="ECO:0000256" key="4">
    <source>
        <dbReference type="ARBA" id="ARBA00023235"/>
    </source>
</evidence>
<evidence type="ECO:0000256" key="2">
    <source>
        <dbReference type="ARBA" id="ARBA00013194"/>
    </source>
</evidence>
<dbReference type="EC" id="5.2.1.8" evidence="2 6"/>
<gene>
    <name evidence="10" type="ORF">HK100_001592</name>
</gene>
<evidence type="ECO:0000256" key="5">
    <source>
        <dbReference type="ARBA" id="ARBA00038106"/>
    </source>
</evidence>
<dbReference type="PROSITE" id="PS50059">
    <property type="entry name" value="FKBP_PPIASE"/>
    <property type="match status" value="1"/>
</dbReference>
<feature type="domain" description="PPIase FKBP-type" evidence="9">
    <location>
        <begin position="164"/>
        <end position="252"/>
    </location>
</feature>
<comment type="caution">
    <text evidence="10">The sequence shown here is derived from an EMBL/GenBank/DDBJ whole genome shotgun (WGS) entry which is preliminary data.</text>
</comment>
<proteinExistence type="inferred from homology"/>
<dbReference type="EMBL" id="JADGJH010000135">
    <property type="protein sequence ID" value="KAJ3136553.1"/>
    <property type="molecule type" value="Genomic_DNA"/>
</dbReference>
<dbReference type="Pfam" id="PF00254">
    <property type="entry name" value="FKBP_C"/>
    <property type="match status" value="1"/>
</dbReference>
<evidence type="ECO:0000256" key="7">
    <source>
        <dbReference type="SAM" id="MobiDB-lite"/>
    </source>
</evidence>
<evidence type="ECO:0000313" key="11">
    <source>
        <dbReference type="Proteomes" id="UP001211907"/>
    </source>
</evidence>
<comment type="similarity">
    <text evidence="5">Belongs to the FKBP-type PPIase family. FKBP1 subfamily.</text>
</comment>
<keyword evidence="8" id="KW-0472">Membrane</keyword>
<name>A0AAD5XK68_9FUNG</name>
<dbReference type="GO" id="GO:0003755">
    <property type="term" value="F:peptidyl-prolyl cis-trans isomerase activity"/>
    <property type="evidence" value="ECO:0007669"/>
    <property type="project" value="UniProtKB-KW"/>
</dbReference>
<keyword evidence="4 6" id="KW-0413">Isomerase</keyword>
<evidence type="ECO:0000256" key="8">
    <source>
        <dbReference type="SAM" id="Phobius"/>
    </source>
</evidence>
<evidence type="ECO:0000256" key="1">
    <source>
        <dbReference type="ARBA" id="ARBA00000971"/>
    </source>
</evidence>
<dbReference type="SUPFAM" id="SSF54534">
    <property type="entry name" value="FKBP-like"/>
    <property type="match status" value="1"/>
</dbReference>
<keyword evidence="3 6" id="KW-0697">Rotamase</keyword>
<accession>A0AAD5XK68</accession>
<comment type="catalytic activity">
    <reaction evidence="1 6">
        <text>[protein]-peptidylproline (omega=180) = [protein]-peptidylproline (omega=0)</text>
        <dbReference type="Rhea" id="RHEA:16237"/>
        <dbReference type="Rhea" id="RHEA-COMP:10747"/>
        <dbReference type="Rhea" id="RHEA-COMP:10748"/>
        <dbReference type="ChEBI" id="CHEBI:83833"/>
        <dbReference type="ChEBI" id="CHEBI:83834"/>
        <dbReference type="EC" id="5.2.1.8"/>
    </reaction>
</comment>
<dbReference type="InterPro" id="IPR001179">
    <property type="entry name" value="PPIase_FKBP_dom"/>
</dbReference>
<keyword evidence="11" id="KW-1185">Reference proteome</keyword>
<reference evidence="10" key="1">
    <citation type="submission" date="2020-05" db="EMBL/GenBank/DDBJ databases">
        <title>Phylogenomic resolution of chytrid fungi.</title>
        <authorList>
            <person name="Stajich J.E."/>
            <person name="Amses K."/>
            <person name="Simmons R."/>
            <person name="Seto K."/>
            <person name="Myers J."/>
            <person name="Bonds A."/>
            <person name="Quandt C.A."/>
            <person name="Barry K."/>
            <person name="Liu P."/>
            <person name="Grigoriev I."/>
            <person name="Longcore J.E."/>
            <person name="James T.Y."/>
        </authorList>
    </citation>
    <scope>NUCLEOTIDE SEQUENCE</scope>
    <source>
        <strain evidence="10">JEL0513</strain>
    </source>
</reference>